<feature type="region of interest" description="Disordered" evidence="7">
    <location>
        <begin position="250"/>
        <end position="269"/>
    </location>
</feature>
<evidence type="ECO:0008006" key="10">
    <source>
        <dbReference type="Google" id="ProtNLM"/>
    </source>
</evidence>
<comment type="similarity">
    <text evidence="2">Belongs to the group II decarboxylase family.</text>
</comment>
<evidence type="ECO:0000256" key="2">
    <source>
        <dbReference type="ARBA" id="ARBA00009533"/>
    </source>
</evidence>
<evidence type="ECO:0000256" key="7">
    <source>
        <dbReference type="SAM" id="MobiDB-lite"/>
    </source>
</evidence>
<dbReference type="InterPro" id="IPR015424">
    <property type="entry name" value="PyrdxlP-dep_Trfase"/>
</dbReference>
<accession>A0ABD3H0B1</accession>
<sequence length="662" mass="73746">MGKGTSNQTFTNYHDNGKLSEVACAPGSGSLTDPWKQPGSNYPYTPGLLAMDDVNKLSHLLPLKNSASATPNAGSRPDELLGKFEYELFKLQQPHDTGLSEEKRQLALSVTRRFFDRCKANFLGFPGVVSLSYSHLADFLDVEVNNVGDPFTTGSSLTQAKFMERAVLDYFAAVWKAEWPHDVRTQKADVIDSSDKQLVTALENPSSYWGFVTTMGCTEGNIYGLWSGRHYLSGEMMLVDGHLAGEYGLGRPANEDHSDGLSNGQGKSGSYFVNGDQERATLEKLSGTVLRSPTKESKSPICFYSSESHYSIRKAVVLLKIKTFHKAATKLNFPPPKGFDSWPTEVPSNEDGSINVQSLAVLVEEFAKRGYPALICFNSGTTFKGAYDDVEKAADLLLPIFNRHNLLNRSFYYTDGKGEVRQVKRHGFWVHVDGALGATHMPFLKMAQMQGVLELEPDTTIPDFDFALRGKKTQHYDYSDIEVVNSIATSGHKWIGCPFPSGVYMTKTKYQMMPREKPSYILTLDTTLSGSRSGLASVFTWDYLARHSFNDLMEKAVHCHNLATALAGKLRVLNDLVERGELHPNLSPPSLWVSRSPLSLAVVFRRPNKAIMHSYILSEEEEFRDGESRKLSHVYTMGHVTLEQIERLIHDLSQDGAFDLDK</sequence>
<dbReference type="PANTHER" id="PTHR46101">
    <property type="match status" value="1"/>
</dbReference>
<proteinExistence type="inferred from homology"/>
<evidence type="ECO:0000256" key="3">
    <source>
        <dbReference type="ARBA" id="ARBA00022793"/>
    </source>
</evidence>
<dbReference type="InterPro" id="IPR051151">
    <property type="entry name" value="Group_II_Decarboxylase"/>
</dbReference>
<protein>
    <recommendedName>
        <fullName evidence="10">Histidine decarboxylase</fullName>
    </recommendedName>
</protein>
<dbReference type="EMBL" id="JBJQOH010000006">
    <property type="protein sequence ID" value="KAL3683857.1"/>
    <property type="molecule type" value="Genomic_DNA"/>
</dbReference>
<evidence type="ECO:0000256" key="4">
    <source>
        <dbReference type="ARBA" id="ARBA00022898"/>
    </source>
</evidence>
<comment type="caution">
    <text evidence="8">The sequence shown here is derived from an EMBL/GenBank/DDBJ whole genome shotgun (WGS) entry which is preliminary data.</text>
</comment>
<comment type="cofactor">
    <cofactor evidence="1 6">
        <name>pyridoxal 5'-phosphate</name>
        <dbReference type="ChEBI" id="CHEBI:597326"/>
    </cofactor>
</comment>
<dbReference type="InterPro" id="IPR002129">
    <property type="entry name" value="PyrdxlP-dep_de-COase"/>
</dbReference>
<dbReference type="GO" id="GO:0016831">
    <property type="term" value="F:carboxy-lyase activity"/>
    <property type="evidence" value="ECO:0007669"/>
    <property type="project" value="UniProtKB-KW"/>
</dbReference>
<dbReference type="Proteomes" id="UP001633002">
    <property type="component" value="Unassembled WGS sequence"/>
</dbReference>
<dbReference type="SUPFAM" id="SSF53383">
    <property type="entry name" value="PLP-dependent transferases"/>
    <property type="match status" value="1"/>
</dbReference>
<evidence type="ECO:0000256" key="1">
    <source>
        <dbReference type="ARBA" id="ARBA00001933"/>
    </source>
</evidence>
<evidence type="ECO:0000256" key="5">
    <source>
        <dbReference type="ARBA" id="ARBA00023239"/>
    </source>
</evidence>
<keyword evidence="3" id="KW-0210">Decarboxylase</keyword>
<feature type="modified residue" description="N6-(pyridoxal phosphate)lysine" evidence="6">
    <location>
        <position position="493"/>
    </location>
</feature>
<dbReference type="Gene3D" id="3.40.640.10">
    <property type="entry name" value="Type I PLP-dependent aspartate aminotransferase-like (Major domain)"/>
    <property type="match status" value="1"/>
</dbReference>
<organism evidence="8 9">
    <name type="scientific">Riccia sorocarpa</name>
    <dbReference type="NCBI Taxonomy" id="122646"/>
    <lineage>
        <taxon>Eukaryota</taxon>
        <taxon>Viridiplantae</taxon>
        <taxon>Streptophyta</taxon>
        <taxon>Embryophyta</taxon>
        <taxon>Marchantiophyta</taxon>
        <taxon>Marchantiopsida</taxon>
        <taxon>Marchantiidae</taxon>
        <taxon>Marchantiales</taxon>
        <taxon>Ricciaceae</taxon>
        <taxon>Riccia</taxon>
    </lineage>
</organism>
<keyword evidence="4 6" id="KW-0663">Pyridoxal phosphate</keyword>
<reference evidence="8 9" key="1">
    <citation type="submission" date="2024-09" db="EMBL/GenBank/DDBJ databases">
        <title>Chromosome-scale assembly of Riccia sorocarpa.</title>
        <authorList>
            <person name="Paukszto L."/>
        </authorList>
    </citation>
    <scope>NUCLEOTIDE SEQUENCE [LARGE SCALE GENOMIC DNA]</scope>
    <source>
        <strain evidence="8">LP-2024</strain>
        <tissue evidence="8">Aerial parts of the thallus</tissue>
    </source>
</reference>
<dbReference type="AlphaFoldDB" id="A0ABD3H0B1"/>
<evidence type="ECO:0000313" key="9">
    <source>
        <dbReference type="Proteomes" id="UP001633002"/>
    </source>
</evidence>
<dbReference type="InterPro" id="IPR015421">
    <property type="entry name" value="PyrdxlP-dep_Trfase_major"/>
</dbReference>
<keyword evidence="9" id="KW-1185">Reference proteome</keyword>
<keyword evidence="5" id="KW-0456">Lyase</keyword>
<evidence type="ECO:0000313" key="8">
    <source>
        <dbReference type="EMBL" id="KAL3683857.1"/>
    </source>
</evidence>
<name>A0ABD3H0B1_9MARC</name>
<dbReference type="PANTHER" id="PTHR46101:SF18">
    <property type="entry name" value="HISTIDINE DECARBOXYLASE"/>
    <property type="match status" value="1"/>
</dbReference>
<gene>
    <name evidence="8" type="ORF">R1sor_001879</name>
</gene>
<dbReference type="Pfam" id="PF00282">
    <property type="entry name" value="Pyridoxal_deC"/>
    <property type="match status" value="1"/>
</dbReference>
<evidence type="ECO:0000256" key="6">
    <source>
        <dbReference type="PIRSR" id="PIRSR602129-50"/>
    </source>
</evidence>